<organism evidence="7 8">
    <name type="scientific">Paenibacillus radicis</name>
    <name type="common">ex Gao et al. 2016</name>
    <dbReference type="NCBI Taxonomy" id="1737354"/>
    <lineage>
        <taxon>Bacteria</taxon>
        <taxon>Bacillati</taxon>
        <taxon>Bacillota</taxon>
        <taxon>Bacilli</taxon>
        <taxon>Bacillales</taxon>
        <taxon>Paenibacillaceae</taxon>
        <taxon>Paenibacillus</taxon>
    </lineage>
</organism>
<keyword evidence="8" id="KW-1185">Reference proteome</keyword>
<name>A0A917H5Q3_9BACL</name>
<dbReference type="InterPro" id="IPR056441">
    <property type="entry name" value="Beta-barrel_GLAA-B_II"/>
</dbReference>
<evidence type="ECO:0000256" key="4">
    <source>
        <dbReference type="ARBA" id="ARBA00022801"/>
    </source>
</evidence>
<sequence length="569" mass="64746">MSANQNEQAVEADLWFRDFGGRPDSGEDAGPAMRRAIEAAAAMKSAVRLILEPGRYDFYAETADKAIYYITNTASEEENPNPLKTIAIFMKELRNFTLDGNGALFMFHGKVTMFAMDHCEAIVIQNLRTDFARPTVVEMKIEDLGKDFIDVVVHPDSHYFFREGKLTWVGENWQFFEGLMQACDLSTNTTWRMDNVLEQASRIEELSPRRLRFHYEQFPKEPLSKKWRLQIRDGIRDQVGMFIHRSKDVQLMNVSLHFMHGLGIVGQYSENLSFSQLDLSPRMETCRSVAAFADFVHLSGCRGKIEIKNSRFVGSHDDVVNVHGTHLRIVAQPSPNQVVVRFMHAQTYGFEAFYAGDEIEFVRRRSLKPFASSKVIHAEMLNRRELLLTLEHPVPGGVEEGDVLENVTWTPEVEIRDNYFARIPTRGILVTTRRKVVIAGNVFDRLKMSAVLIADDAAYWYESGRVENLMIRENQFIECGGPGLPIIAIAPENEETEQSEPVHENVMILYNIFVLPTQETLVLEAKSTRSLAFKRNTVRAGASLVTIEDAIHLVACSDVSMEENRLENL</sequence>
<accession>A0A917H5Q3</accession>
<dbReference type="Gene3D" id="2.160.20.10">
    <property type="entry name" value="Single-stranded right-handed beta-helix, Pectin lyase-like"/>
    <property type="match status" value="2"/>
</dbReference>
<dbReference type="Proteomes" id="UP000600247">
    <property type="component" value="Unassembled WGS sequence"/>
</dbReference>
<evidence type="ECO:0000256" key="2">
    <source>
        <dbReference type="ARBA" id="ARBA00001271"/>
    </source>
</evidence>
<proteinExistence type="predicted"/>
<dbReference type="InterPro" id="IPR012334">
    <property type="entry name" value="Pectin_lyas_fold"/>
</dbReference>
<evidence type="ECO:0000313" key="8">
    <source>
        <dbReference type="Proteomes" id="UP000600247"/>
    </source>
</evidence>
<feature type="domain" description="GLAA-B beta-barrel" evidence="6">
    <location>
        <begin position="337"/>
        <end position="404"/>
    </location>
</feature>
<dbReference type="EMBL" id="BMHY01000004">
    <property type="protein sequence ID" value="GGG68425.1"/>
    <property type="molecule type" value="Genomic_DNA"/>
</dbReference>
<comment type="catalytic activity">
    <reaction evidence="2">
        <text>Hydrolysis of terminal, non-reducing branched (1-&gt;3)-alpha-D-galactosidic residues, producing free D-galactose.</text>
        <dbReference type="EC" id="3.2.1.n1"/>
    </reaction>
</comment>
<dbReference type="AlphaFoldDB" id="A0A917H5Q3"/>
<dbReference type="RefSeq" id="WP_188889444.1">
    <property type="nucleotide sequence ID" value="NZ_BMHY01000004.1"/>
</dbReference>
<keyword evidence="5" id="KW-0326">Glycosidase</keyword>
<keyword evidence="4" id="KW-0378">Hydrolase</keyword>
<comment type="caution">
    <text evidence="7">The sequence shown here is derived from an EMBL/GenBank/DDBJ whole genome shotgun (WGS) entry which is preliminary data.</text>
</comment>
<evidence type="ECO:0000313" key="7">
    <source>
        <dbReference type="EMBL" id="GGG68425.1"/>
    </source>
</evidence>
<dbReference type="Pfam" id="PF23764">
    <property type="entry name" value="Beta-barrel_GLAA-B_II"/>
    <property type="match status" value="1"/>
</dbReference>
<keyword evidence="3" id="KW-0677">Repeat</keyword>
<evidence type="ECO:0000259" key="6">
    <source>
        <dbReference type="Pfam" id="PF23764"/>
    </source>
</evidence>
<dbReference type="GO" id="GO:0004557">
    <property type="term" value="F:alpha-galactosidase activity"/>
    <property type="evidence" value="ECO:0007669"/>
    <property type="project" value="UniProtKB-EC"/>
</dbReference>
<protein>
    <submittedName>
        <fullName evidence="7">Alpha-1,3-galactosidase A</fullName>
    </submittedName>
</protein>
<evidence type="ECO:0000256" key="1">
    <source>
        <dbReference type="ARBA" id="ARBA00001255"/>
    </source>
</evidence>
<comment type="catalytic activity">
    <reaction evidence="1">
        <text>Hydrolysis of terminal, non-reducing alpha-D-galactose residues in alpha-D-galactosides, including galactose oligosaccharides, galactomannans and galactolipids.</text>
        <dbReference type="EC" id="3.2.1.22"/>
    </reaction>
</comment>
<evidence type="ECO:0000256" key="5">
    <source>
        <dbReference type="ARBA" id="ARBA00023295"/>
    </source>
</evidence>
<dbReference type="InterPro" id="IPR011050">
    <property type="entry name" value="Pectin_lyase_fold/virulence"/>
</dbReference>
<evidence type="ECO:0000256" key="3">
    <source>
        <dbReference type="ARBA" id="ARBA00022737"/>
    </source>
</evidence>
<gene>
    <name evidence="7" type="primary">glaA</name>
    <name evidence="7" type="ORF">GCM10010918_24170</name>
</gene>
<dbReference type="SUPFAM" id="SSF51126">
    <property type="entry name" value="Pectin lyase-like"/>
    <property type="match status" value="1"/>
</dbReference>
<reference evidence="7 8" key="1">
    <citation type="journal article" date="2014" name="Int. J. Syst. Evol. Microbiol.">
        <title>Complete genome sequence of Corynebacterium casei LMG S-19264T (=DSM 44701T), isolated from a smear-ripened cheese.</title>
        <authorList>
            <consortium name="US DOE Joint Genome Institute (JGI-PGF)"/>
            <person name="Walter F."/>
            <person name="Albersmeier A."/>
            <person name="Kalinowski J."/>
            <person name="Ruckert C."/>
        </authorList>
    </citation>
    <scope>NUCLEOTIDE SEQUENCE [LARGE SCALE GENOMIC DNA]</scope>
    <source>
        <strain evidence="7 8">CGMCC 1.15286</strain>
    </source>
</reference>